<reference evidence="3" key="1">
    <citation type="submission" date="2024-10" db="EMBL/GenBank/DDBJ databases">
        <authorList>
            <person name="Ryan C."/>
        </authorList>
    </citation>
    <scope>NUCLEOTIDE SEQUENCE [LARGE SCALE GENOMIC DNA]</scope>
</reference>
<evidence type="ECO:0000313" key="3">
    <source>
        <dbReference type="EMBL" id="CAL5077234.1"/>
    </source>
</evidence>
<feature type="domain" description="FBD" evidence="1">
    <location>
        <begin position="392"/>
        <end position="430"/>
    </location>
</feature>
<dbReference type="PANTHER" id="PTHR32141">
    <property type="match status" value="1"/>
</dbReference>
<dbReference type="AlphaFoldDB" id="A0ABC9FKR4"/>
<dbReference type="Proteomes" id="UP001497457">
    <property type="component" value="Chromosome 6rd"/>
</dbReference>
<dbReference type="CDD" id="cd22160">
    <property type="entry name" value="F-box_AtFBL13-like"/>
    <property type="match status" value="1"/>
</dbReference>
<proteinExistence type="predicted"/>
<sequence>MAMVPGAKRRRLGEGEEEELVDRISRLPDGILGDIVSFLPTKDGARTQLLSSRWRPIWRAAPLNLDLPAAHTHSKRIRADEVSRILSAHQGPGRRFCTQLEYLDSGDRSAALDRWLRSPALDKLQELEIHLHHSQPSPPPPLPESVPRRFSSTLRAASFGGCSLPEGSRGNPLQFPLLKQLTLLDVTVSEASLGALVAACPALESLLLTNIMGCSRFQIVSPSLRSIGLRPCYGRGRRTNLQRLIIIKDAPHLERFLCFETGTDDMKITVSVMSAPRLHVLALLCVHSIRHDAGSITFQFASTSFQIEVPLPGHDVNTYIYIVCYTQRSCIVSLMAPVHSVKVLALTQQDLCLDMVINFLKCFPCLEKLYIKTHNTVEKNVWRNKYKNLIGTLEIRLKKIVLRYYRGNASHVNFAKFFVLNARMLQSMKLDLLDRHPSNAWIERQHGLLQIKNKASRDAQFDFVSNNSHPLPFRLTHVEQVHDLSTADPFERFHDWI</sequence>
<gene>
    <name evidence="3" type="ORF">URODEC1_LOCUS106561</name>
</gene>
<evidence type="ECO:0000313" key="4">
    <source>
        <dbReference type="Proteomes" id="UP001497457"/>
    </source>
</evidence>
<dbReference type="SUPFAM" id="SSF81383">
    <property type="entry name" value="F-box domain"/>
    <property type="match status" value="1"/>
</dbReference>
<evidence type="ECO:0000259" key="2">
    <source>
        <dbReference type="Pfam" id="PF24758"/>
    </source>
</evidence>
<dbReference type="Gene3D" id="3.80.10.10">
    <property type="entry name" value="Ribonuclease Inhibitor"/>
    <property type="match status" value="1"/>
</dbReference>
<accession>A0ABC9FKR4</accession>
<dbReference type="Pfam" id="PF24758">
    <property type="entry name" value="LRR_At5g56370"/>
    <property type="match status" value="2"/>
</dbReference>
<protein>
    <recommendedName>
        <fullName evidence="5">FBD domain-containing protein</fullName>
    </recommendedName>
</protein>
<keyword evidence="4" id="KW-1185">Reference proteome</keyword>
<organism evidence="3 4">
    <name type="scientific">Urochloa decumbens</name>
    <dbReference type="NCBI Taxonomy" id="240449"/>
    <lineage>
        <taxon>Eukaryota</taxon>
        <taxon>Viridiplantae</taxon>
        <taxon>Streptophyta</taxon>
        <taxon>Embryophyta</taxon>
        <taxon>Tracheophyta</taxon>
        <taxon>Spermatophyta</taxon>
        <taxon>Magnoliopsida</taxon>
        <taxon>Liliopsida</taxon>
        <taxon>Poales</taxon>
        <taxon>Poaceae</taxon>
        <taxon>PACMAD clade</taxon>
        <taxon>Panicoideae</taxon>
        <taxon>Panicodae</taxon>
        <taxon>Paniceae</taxon>
        <taxon>Melinidinae</taxon>
        <taxon>Urochloa</taxon>
    </lineage>
</organism>
<feature type="domain" description="F-box/LRR-repeat protein 15/At3g58940/PEG3-like LRR" evidence="2">
    <location>
        <begin position="327"/>
        <end position="371"/>
    </location>
</feature>
<evidence type="ECO:0008006" key="5">
    <source>
        <dbReference type="Google" id="ProtNLM"/>
    </source>
</evidence>
<dbReference type="InterPro" id="IPR055302">
    <property type="entry name" value="F-box_dom-containing"/>
</dbReference>
<evidence type="ECO:0000259" key="1">
    <source>
        <dbReference type="Pfam" id="PF08387"/>
    </source>
</evidence>
<dbReference type="InterPro" id="IPR036047">
    <property type="entry name" value="F-box-like_dom_sf"/>
</dbReference>
<dbReference type="SUPFAM" id="SSF52047">
    <property type="entry name" value="RNI-like"/>
    <property type="match status" value="1"/>
</dbReference>
<dbReference type="EMBL" id="OZ075116">
    <property type="protein sequence ID" value="CAL5077234.1"/>
    <property type="molecule type" value="Genomic_DNA"/>
</dbReference>
<dbReference type="InterPro" id="IPR053781">
    <property type="entry name" value="F-box_AtFBL13-like"/>
</dbReference>
<dbReference type="InterPro" id="IPR055411">
    <property type="entry name" value="LRR_FXL15/At3g58940/PEG3-like"/>
</dbReference>
<dbReference type="Pfam" id="PF08387">
    <property type="entry name" value="FBD"/>
    <property type="match status" value="1"/>
</dbReference>
<dbReference type="InterPro" id="IPR032675">
    <property type="entry name" value="LRR_dom_sf"/>
</dbReference>
<dbReference type="PANTHER" id="PTHR32141:SF168">
    <property type="entry name" value="OS12G0595200 PROTEIN"/>
    <property type="match status" value="1"/>
</dbReference>
<name>A0ABC9FKR4_9POAL</name>
<dbReference type="InterPro" id="IPR006566">
    <property type="entry name" value="FBD"/>
</dbReference>
<feature type="domain" description="F-box/LRR-repeat protein 15/At3g58940/PEG3-like LRR" evidence="2">
    <location>
        <begin position="112"/>
        <end position="300"/>
    </location>
</feature>